<evidence type="ECO:0000259" key="6">
    <source>
        <dbReference type="Pfam" id="PF01850"/>
    </source>
</evidence>
<evidence type="ECO:0000256" key="4">
    <source>
        <dbReference type="ARBA" id="ARBA00022801"/>
    </source>
</evidence>
<evidence type="ECO:0000256" key="3">
    <source>
        <dbReference type="ARBA" id="ARBA00022723"/>
    </source>
</evidence>
<comment type="caution">
    <text evidence="7">The sequence shown here is derived from an EMBL/GenBank/DDBJ whole genome shotgun (WGS) entry which is preliminary data.</text>
</comment>
<evidence type="ECO:0000313" key="7">
    <source>
        <dbReference type="EMBL" id="KXO97792.1"/>
    </source>
</evidence>
<keyword evidence="5" id="KW-0460">Magnesium</keyword>
<protein>
    <recommendedName>
        <fullName evidence="6">PIN domain-containing protein</fullName>
    </recommendedName>
</protein>
<dbReference type="Gene3D" id="3.40.50.1010">
    <property type="entry name" value="5'-nuclease"/>
    <property type="match status" value="1"/>
</dbReference>
<evidence type="ECO:0000256" key="5">
    <source>
        <dbReference type="ARBA" id="ARBA00022842"/>
    </source>
</evidence>
<keyword evidence="1" id="KW-1277">Toxin-antitoxin system</keyword>
<accession>A0A137ZHX8</accession>
<evidence type="ECO:0000256" key="2">
    <source>
        <dbReference type="ARBA" id="ARBA00022722"/>
    </source>
</evidence>
<keyword evidence="2" id="KW-0540">Nuclease</keyword>
<proteinExistence type="predicted"/>
<gene>
    <name evidence="7" type="ORF">AXK61_21490</name>
</gene>
<feature type="domain" description="PIN" evidence="6">
    <location>
        <begin position="7"/>
        <end position="123"/>
    </location>
</feature>
<reference evidence="7 8" key="1">
    <citation type="submission" date="2016-02" db="EMBL/GenBank/DDBJ databases">
        <authorList>
            <person name="Teng J.L."/>
            <person name="Tang Y."/>
            <person name="Huang Y."/>
            <person name="Guo F."/>
            <person name="Wei W."/>
            <person name="Chen J.H."/>
            <person name="Wong S.Y."/>
            <person name="Lau S.K."/>
            <person name="Woo P.C."/>
        </authorList>
    </citation>
    <scope>NUCLEOTIDE SEQUENCE [LARGE SCALE GENOMIC DNA]</scope>
    <source>
        <strain evidence="7 8">JCM 13375</strain>
    </source>
</reference>
<dbReference type="RefSeq" id="WP_068745743.1">
    <property type="nucleotide sequence ID" value="NZ_LSRE01000016.1"/>
</dbReference>
<name>A0A137ZHX8_9ACTN</name>
<keyword evidence="8" id="KW-1185">Reference proteome</keyword>
<keyword evidence="3" id="KW-0479">Metal-binding</keyword>
<evidence type="ECO:0000313" key="8">
    <source>
        <dbReference type="Proteomes" id="UP000070409"/>
    </source>
</evidence>
<dbReference type="EMBL" id="LSRE01000016">
    <property type="protein sequence ID" value="KXO97792.1"/>
    <property type="molecule type" value="Genomic_DNA"/>
</dbReference>
<dbReference type="Proteomes" id="UP000070409">
    <property type="component" value="Unassembled WGS sequence"/>
</dbReference>
<keyword evidence="4" id="KW-0378">Hydrolase</keyword>
<evidence type="ECO:0000256" key="1">
    <source>
        <dbReference type="ARBA" id="ARBA00022649"/>
    </source>
</evidence>
<sequence length="149" mass="16001">MNPLVAFDADVLIYAGQLGHPLGRRIVRLFPDAPDEIAGVGSLVLLSEVLAKPMRLDPASADSQRLLELVGRLDLYPLDDSTAQLALTLAIAYKLKAADSIHLATAIVAGADRFLTNNRKGFPKTITEIDIVYPDDIPDPDESDGVPAQ</sequence>
<dbReference type="Pfam" id="PF01850">
    <property type="entry name" value="PIN"/>
    <property type="match status" value="1"/>
</dbReference>
<dbReference type="SUPFAM" id="SSF88723">
    <property type="entry name" value="PIN domain-like"/>
    <property type="match status" value="1"/>
</dbReference>
<dbReference type="InterPro" id="IPR029060">
    <property type="entry name" value="PIN-like_dom_sf"/>
</dbReference>
<dbReference type="InterPro" id="IPR002716">
    <property type="entry name" value="PIN_dom"/>
</dbReference>
<organism evidence="7 8">
    <name type="scientific">Tsukamurella pseudospumae</name>
    <dbReference type="NCBI Taxonomy" id="239498"/>
    <lineage>
        <taxon>Bacteria</taxon>
        <taxon>Bacillati</taxon>
        <taxon>Actinomycetota</taxon>
        <taxon>Actinomycetes</taxon>
        <taxon>Mycobacteriales</taxon>
        <taxon>Tsukamurellaceae</taxon>
        <taxon>Tsukamurella</taxon>
    </lineage>
</organism>